<dbReference type="InterPro" id="IPR032675">
    <property type="entry name" value="LRR_dom_sf"/>
</dbReference>
<evidence type="ECO:0000313" key="2">
    <source>
        <dbReference type="Proteomes" id="UP001145021"/>
    </source>
</evidence>
<comment type="caution">
    <text evidence="1">The sequence shown here is derived from an EMBL/GenBank/DDBJ whole genome shotgun (WGS) entry which is preliminary data.</text>
</comment>
<dbReference type="Proteomes" id="UP001145021">
    <property type="component" value="Unassembled WGS sequence"/>
</dbReference>
<sequence length="394" mass="45362">MPQITKLRFDSDGEPAELGKSIKTALLDNYAQRLRYYSTGHPVAYSFEQFSSDLTHLEIRIGIDSVPLLPRINAASLRKLVLDDIPSEFSWQCFEQQMPKDTFKLIRFSNLQVLELYFAGQLEDTGGEQQLSRTDTAENQYQMEFPKLHSLSITNYPPNAAMSLAAKYPSHLKQLTLRYSFIPPNVFVRSDIRSVDSLDVTLYYAQLEHPDNFYALTNHLFGRVTVSKNHSSLLMSYSEFQLDHSRIQWSNLSVIRIMSQVDYLIMEQMVRMMPQLEKLIIYELTFTQQSMPISNESCNNQQTMVYDAPWETSIRYLEILSLAYISKPEVITLCIKRFLEHLPLLCSLHINGYEAVGMNDFSNLFKPQHRHMLLQTASAVADNHDGNGSLQTTE</sequence>
<keyword evidence="2" id="KW-1185">Reference proteome</keyword>
<dbReference type="Gene3D" id="3.80.10.10">
    <property type="entry name" value="Ribonuclease Inhibitor"/>
    <property type="match status" value="1"/>
</dbReference>
<dbReference type="AlphaFoldDB" id="A0A9W7XP05"/>
<name>A0A9W7XP05_9FUNG</name>
<organism evidence="1 2">
    <name type="scientific">Coemansia asiatica</name>
    <dbReference type="NCBI Taxonomy" id="1052880"/>
    <lineage>
        <taxon>Eukaryota</taxon>
        <taxon>Fungi</taxon>
        <taxon>Fungi incertae sedis</taxon>
        <taxon>Zoopagomycota</taxon>
        <taxon>Kickxellomycotina</taxon>
        <taxon>Kickxellomycetes</taxon>
        <taxon>Kickxellales</taxon>
        <taxon>Kickxellaceae</taxon>
        <taxon>Coemansia</taxon>
    </lineage>
</organism>
<proteinExistence type="predicted"/>
<reference evidence="1" key="1">
    <citation type="submission" date="2022-07" db="EMBL/GenBank/DDBJ databases">
        <title>Phylogenomic reconstructions and comparative analyses of Kickxellomycotina fungi.</title>
        <authorList>
            <person name="Reynolds N.K."/>
            <person name="Stajich J.E."/>
            <person name="Barry K."/>
            <person name="Grigoriev I.V."/>
            <person name="Crous P."/>
            <person name="Smith M.E."/>
        </authorList>
    </citation>
    <scope>NUCLEOTIDE SEQUENCE</scope>
    <source>
        <strain evidence="1">NBRC 105413</strain>
    </source>
</reference>
<dbReference type="EMBL" id="JANBOH010000070">
    <property type="protein sequence ID" value="KAJ1646226.1"/>
    <property type="molecule type" value="Genomic_DNA"/>
</dbReference>
<gene>
    <name evidence="1" type="ORF">LPJ64_002290</name>
</gene>
<accession>A0A9W7XP05</accession>
<evidence type="ECO:0000313" key="1">
    <source>
        <dbReference type="EMBL" id="KAJ1646226.1"/>
    </source>
</evidence>
<protein>
    <submittedName>
        <fullName evidence="1">Uncharacterized protein</fullName>
    </submittedName>
</protein>